<accession>A0A934NW94</accession>
<gene>
    <name evidence="6" type="ORF">JGU71_26435</name>
</gene>
<proteinExistence type="inferred from homology"/>
<dbReference type="GO" id="GO:0003700">
    <property type="term" value="F:DNA-binding transcription factor activity"/>
    <property type="evidence" value="ECO:0007669"/>
    <property type="project" value="InterPro"/>
</dbReference>
<dbReference type="InterPro" id="IPR005119">
    <property type="entry name" value="LysR_subst-bd"/>
</dbReference>
<name>A0A934NW94_9NOCA</name>
<dbReference type="SUPFAM" id="SSF53850">
    <property type="entry name" value="Periplasmic binding protein-like II"/>
    <property type="match status" value="1"/>
</dbReference>
<dbReference type="Pfam" id="PF03466">
    <property type="entry name" value="LysR_substrate"/>
    <property type="match status" value="1"/>
</dbReference>
<dbReference type="PRINTS" id="PR00039">
    <property type="entry name" value="HTHLYSR"/>
</dbReference>
<dbReference type="Proteomes" id="UP000655868">
    <property type="component" value="Unassembled WGS sequence"/>
</dbReference>
<dbReference type="SUPFAM" id="SSF46785">
    <property type="entry name" value="Winged helix' DNA-binding domain"/>
    <property type="match status" value="1"/>
</dbReference>
<sequence length="325" mass="35935">MRGIHAIYTCGVERSLRNLDLNLLLSLDALLAERNVTRAAERLGLSQPAVSAALARLRRHFGDELLRRNGNRYERTPLGEQLASRTPGAVNAVKRVFDTVPDFDPRTAEREFTLVVSDYGATVLGDHVATVIGQDAPGVRLRFQQQTPHDVDHAIETLRSVDGMVLPHGFLRDIPVVDLYEDSWVCIVSHDNSRVGDSLTIDDVATLPWVVTYSRPTAFTPASQQLRIIGVEPDIQIVVESFLAVPFLVAGTSRVALLQAELAHRLADAAGVRILACPWDVVPLKEAFWWHPSFRADPAHIWLREVLQQAGRRITADAAIRASGD</sequence>
<feature type="domain" description="HTH lysR-type" evidence="5">
    <location>
        <begin position="19"/>
        <end position="76"/>
    </location>
</feature>
<keyword evidence="2" id="KW-0805">Transcription regulation</keyword>
<dbReference type="GO" id="GO:0003677">
    <property type="term" value="F:DNA binding"/>
    <property type="evidence" value="ECO:0007669"/>
    <property type="project" value="UniProtKB-KW"/>
</dbReference>
<evidence type="ECO:0000313" key="7">
    <source>
        <dbReference type="Proteomes" id="UP000655868"/>
    </source>
</evidence>
<dbReference type="PANTHER" id="PTHR30118:SF15">
    <property type="entry name" value="TRANSCRIPTIONAL REGULATORY PROTEIN"/>
    <property type="match status" value="1"/>
</dbReference>
<dbReference type="AlphaFoldDB" id="A0A934NW94"/>
<dbReference type="Pfam" id="PF00126">
    <property type="entry name" value="HTH_1"/>
    <property type="match status" value="1"/>
</dbReference>
<dbReference type="Gene3D" id="1.10.10.10">
    <property type="entry name" value="Winged helix-like DNA-binding domain superfamily/Winged helix DNA-binding domain"/>
    <property type="match status" value="1"/>
</dbReference>
<dbReference type="PANTHER" id="PTHR30118">
    <property type="entry name" value="HTH-TYPE TRANSCRIPTIONAL REGULATOR LEUO-RELATED"/>
    <property type="match status" value="1"/>
</dbReference>
<dbReference type="InterPro" id="IPR036388">
    <property type="entry name" value="WH-like_DNA-bd_sf"/>
</dbReference>
<evidence type="ECO:0000256" key="2">
    <source>
        <dbReference type="ARBA" id="ARBA00023015"/>
    </source>
</evidence>
<comment type="similarity">
    <text evidence="1">Belongs to the LysR transcriptional regulatory family.</text>
</comment>
<reference evidence="6" key="1">
    <citation type="submission" date="2020-12" db="EMBL/GenBank/DDBJ databases">
        <title>Antrihabitans popcorni sp. nov. and Antrihabitans auranticaus sp. nov., isolated from a larva cave.</title>
        <authorList>
            <person name="Lee S.D."/>
            <person name="Kim I.S."/>
        </authorList>
    </citation>
    <scope>NUCLEOTIDE SEQUENCE</scope>
    <source>
        <strain evidence="6">YC3-6</strain>
    </source>
</reference>
<dbReference type="CDD" id="cd08417">
    <property type="entry name" value="PBP2_Nitroaromatics_like"/>
    <property type="match status" value="1"/>
</dbReference>
<protein>
    <submittedName>
        <fullName evidence="6">LysR family transcriptional regulator</fullName>
    </submittedName>
</protein>
<keyword evidence="4" id="KW-0804">Transcription</keyword>
<keyword evidence="3" id="KW-0238">DNA-binding</keyword>
<dbReference type="EMBL" id="JAEMNV010000011">
    <property type="protein sequence ID" value="MBJ8342432.1"/>
    <property type="molecule type" value="Genomic_DNA"/>
</dbReference>
<evidence type="ECO:0000259" key="5">
    <source>
        <dbReference type="PROSITE" id="PS50931"/>
    </source>
</evidence>
<comment type="caution">
    <text evidence="6">The sequence shown here is derived from an EMBL/GenBank/DDBJ whole genome shotgun (WGS) entry which is preliminary data.</text>
</comment>
<dbReference type="PROSITE" id="PS50931">
    <property type="entry name" value="HTH_LYSR"/>
    <property type="match status" value="1"/>
</dbReference>
<dbReference type="InterPro" id="IPR036390">
    <property type="entry name" value="WH_DNA-bd_sf"/>
</dbReference>
<evidence type="ECO:0000256" key="1">
    <source>
        <dbReference type="ARBA" id="ARBA00009437"/>
    </source>
</evidence>
<evidence type="ECO:0000313" key="6">
    <source>
        <dbReference type="EMBL" id="MBJ8342432.1"/>
    </source>
</evidence>
<dbReference type="InterPro" id="IPR000847">
    <property type="entry name" value="LysR_HTH_N"/>
</dbReference>
<evidence type="ECO:0000256" key="3">
    <source>
        <dbReference type="ARBA" id="ARBA00023125"/>
    </source>
</evidence>
<dbReference type="InterPro" id="IPR037402">
    <property type="entry name" value="YidZ_PBP2"/>
</dbReference>
<dbReference type="Gene3D" id="3.40.190.10">
    <property type="entry name" value="Periplasmic binding protein-like II"/>
    <property type="match status" value="2"/>
</dbReference>
<evidence type="ECO:0000256" key="4">
    <source>
        <dbReference type="ARBA" id="ARBA00023163"/>
    </source>
</evidence>
<organism evidence="6 7">
    <name type="scientific">Antrihabitans stalagmiti</name>
    <dbReference type="NCBI Taxonomy" id="2799499"/>
    <lineage>
        <taxon>Bacteria</taxon>
        <taxon>Bacillati</taxon>
        <taxon>Actinomycetota</taxon>
        <taxon>Actinomycetes</taxon>
        <taxon>Mycobacteriales</taxon>
        <taxon>Nocardiaceae</taxon>
        <taxon>Antrihabitans</taxon>
    </lineage>
</organism>
<dbReference type="InterPro" id="IPR050389">
    <property type="entry name" value="LysR-type_TF"/>
</dbReference>
<keyword evidence="7" id="KW-1185">Reference proteome</keyword>